<reference evidence="2 3" key="1">
    <citation type="journal article" date="2018" name="MBio">
        <title>Comparative Genomics Reveals the Core Gene Toolbox for the Fungus-Insect Symbiosis.</title>
        <authorList>
            <person name="Wang Y."/>
            <person name="Stata M."/>
            <person name="Wang W."/>
            <person name="Stajich J.E."/>
            <person name="White M.M."/>
            <person name="Moncalvo J.M."/>
        </authorList>
    </citation>
    <scope>NUCLEOTIDE SEQUENCE [LARGE SCALE GENOMIC DNA]</scope>
    <source>
        <strain evidence="2 3">AUS-126-30</strain>
    </source>
</reference>
<name>A0A2U1J5U5_SMIAN</name>
<sequence>MFFVLFIILVALSQNLVMSHYVDITESTKILKIISQKDVDTGMYCIDHADMMSTSMNQTVLAGYFQYVLNATIPMPQISSRCLLVQSGDFISARKVNARYGHDNTTISYITTLPQISSWDTRISSQLQDTITYPSG</sequence>
<protein>
    <submittedName>
        <fullName evidence="2">Uncharacterized protein</fullName>
    </submittedName>
</protein>
<dbReference type="EMBL" id="MBFU01000335">
    <property type="protein sequence ID" value="PWA00405.1"/>
    <property type="molecule type" value="Genomic_DNA"/>
</dbReference>
<proteinExistence type="predicted"/>
<gene>
    <name evidence="2" type="ORF">BB558_003541</name>
</gene>
<feature type="signal peptide" evidence="1">
    <location>
        <begin position="1"/>
        <end position="19"/>
    </location>
</feature>
<keyword evidence="3" id="KW-1185">Reference proteome</keyword>
<dbReference type="Proteomes" id="UP000245591">
    <property type="component" value="Unassembled WGS sequence"/>
</dbReference>
<dbReference type="AlphaFoldDB" id="A0A2U1J5U5"/>
<accession>A0A2U1J5U5</accession>
<organism evidence="2 3">
    <name type="scientific">Smittium angustum</name>
    <dbReference type="NCBI Taxonomy" id="133377"/>
    <lineage>
        <taxon>Eukaryota</taxon>
        <taxon>Fungi</taxon>
        <taxon>Fungi incertae sedis</taxon>
        <taxon>Zoopagomycota</taxon>
        <taxon>Kickxellomycotina</taxon>
        <taxon>Harpellomycetes</taxon>
        <taxon>Harpellales</taxon>
        <taxon>Legeriomycetaceae</taxon>
        <taxon>Smittium</taxon>
    </lineage>
</organism>
<evidence type="ECO:0000256" key="1">
    <source>
        <dbReference type="SAM" id="SignalP"/>
    </source>
</evidence>
<feature type="chain" id="PRO_5015477400" evidence="1">
    <location>
        <begin position="20"/>
        <end position="136"/>
    </location>
</feature>
<keyword evidence="1" id="KW-0732">Signal</keyword>
<comment type="caution">
    <text evidence="2">The sequence shown here is derived from an EMBL/GenBank/DDBJ whole genome shotgun (WGS) entry which is preliminary data.</text>
</comment>
<evidence type="ECO:0000313" key="2">
    <source>
        <dbReference type="EMBL" id="PWA00405.1"/>
    </source>
</evidence>
<evidence type="ECO:0000313" key="3">
    <source>
        <dbReference type="Proteomes" id="UP000245591"/>
    </source>
</evidence>